<reference evidence="1 2" key="1">
    <citation type="submission" date="2018-09" db="EMBL/GenBank/DDBJ databases">
        <authorList>
            <person name="Tagini F."/>
        </authorList>
    </citation>
    <scope>NUCLEOTIDE SEQUENCE [LARGE SCALE GENOMIC DNA]</scope>
    <source>
        <strain evidence="1 2">MK136</strain>
    </source>
</reference>
<proteinExistence type="predicted"/>
<dbReference type="EMBL" id="UPHP01000002">
    <property type="protein sequence ID" value="VBA31968.1"/>
    <property type="molecule type" value="Genomic_DNA"/>
</dbReference>
<gene>
    <name evidence="1" type="ORF">LAUMK136_00166</name>
</gene>
<name>A0A498PMM5_9MYCO</name>
<sequence length="64" mass="6773">MGSLAGVVVVTALNKGRFTLIAAGVDVSAGIRQEPHYFVAFSFGCKMQRCDTLLVDDVDVRAGV</sequence>
<evidence type="ECO:0000313" key="1">
    <source>
        <dbReference type="EMBL" id="VBA31968.1"/>
    </source>
</evidence>
<organism evidence="1 2">
    <name type="scientific">Mycobacterium attenuatum</name>
    <dbReference type="NCBI Taxonomy" id="2341086"/>
    <lineage>
        <taxon>Bacteria</taxon>
        <taxon>Bacillati</taxon>
        <taxon>Actinomycetota</taxon>
        <taxon>Actinomycetes</taxon>
        <taxon>Mycobacteriales</taxon>
        <taxon>Mycobacteriaceae</taxon>
        <taxon>Mycobacterium</taxon>
    </lineage>
</organism>
<dbReference type="Proteomes" id="UP000273307">
    <property type="component" value="Unassembled WGS sequence"/>
</dbReference>
<accession>A0A498PMM5</accession>
<protein>
    <submittedName>
        <fullName evidence="1">Uncharacterized protein</fullName>
    </submittedName>
</protein>
<evidence type="ECO:0000313" key="2">
    <source>
        <dbReference type="Proteomes" id="UP000273307"/>
    </source>
</evidence>
<dbReference type="AlphaFoldDB" id="A0A498PMM5"/>
<keyword evidence="2" id="KW-1185">Reference proteome</keyword>